<sequence length="147" mass="17249">MTSIVEINESHIEDITPLFDQYRIFYKQESDERAARDFLLKRIQNKESIILLCYFNNEPVGFTQLYTTFSSVSLQSVFILNDLYVSQTHRGKGIGEALLDNAKQLCREKKYKGLALETGVDNPAQQLYEKLDWKKDTDCFHYFWTSE</sequence>
<proteinExistence type="predicted"/>
<dbReference type="EMBL" id="VATY01000004">
    <property type="protein sequence ID" value="TMM53633.1"/>
    <property type="molecule type" value="Genomic_DNA"/>
</dbReference>
<dbReference type="RefSeq" id="WP_138659257.1">
    <property type="nucleotide sequence ID" value="NZ_VATY01000004.1"/>
</dbReference>
<keyword evidence="5" id="KW-1185">Reference proteome</keyword>
<evidence type="ECO:0000313" key="4">
    <source>
        <dbReference type="EMBL" id="TMM53633.1"/>
    </source>
</evidence>
<feature type="domain" description="N-acetyltransferase" evidence="3">
    <location>
        <begin position="2"/>
        <end position="147"/>
    </location>
</feature>
<dbReference type="PANTHER" id="PTHR43420:SF44">
    <property type="entry name" value="ACETYLTRANSFERASE YPEA"/>
    <property type="match status" value="1"/>
</dbReference>
<gene>
    <name evidence="4" type="ORF">FEE95_17170</name>
</gene>
<evidence type="ECO:0000313" key="5">
    <source>
        <dbReference type="Proteomes" id="UP000310314"/>
    </source>
</evidence>
<dbReference type="InterPro" id="IPR000182">
    <property type="entry name" value="GNAT_dom"/>
</dbReference>
<dbReference type="InterPro" id="IPR050680">
    <property type="entry name" value="YpeA/RimI_acetyltransf"/>
</dbReference>
<reference evidence="4 5" key="1">
    <citation type="submission" date="2019-05" db="EMBL/GenBank/DDBJ databases">
        <authorList>
            <person name="Zhang J.-Y."/>
            <person name="Feg X."/>
            <person name="Du Z.-J."/>
        </authorList>
    </citation>
    <scope>NUCLEOTIDE SEQUENCE [LARGE SCALE GENOMIC DNA]</scope>
    <source>
        <strain evidence="4 5">RZ26</strain>
    </source>
</reference>
<keyword evidence="2" id="KW-0012">Acyltransferase</keyword>
<dbReference type="GO" id="GO:0016747">
    <property type="term" value="F:acyltransferase activity, transferring groups other than amino-acyl groups"/>
    <property type="evidence" value="ECO:0007669"/>
    <property type="project" value="InterPro"/>
</dbReference>
<dbReference type="InterPro" id="IPR016181">
    <property type="entry name" value="Acyl_CoA_acyltransferase"/>
</dbReference>
<dbReference type="SUPFAM" id="SSF55729">
    <property type="entry name" value="Acyl-CoA N-acyltransferases (Nat)"/>
    <property type="match status" value="1"/>
</dbReference>
<dbReference type="OrthoDB" id="9792929at2"/>
<name>A0A5S3Q9B5_9FLAO</name>
<keyword evidence="1 4" id="KW-0808">Transferase</keyword>
<dbReference type="PANTHER" id="PTHR43420">
    <property type="entry name" value="ACETYLTRANSFERASE"/>
    <property type="match status" value="1"/>
</dbReference>
<evidence type="ECO:0000256" key="2">
    <source>
        <dbReference type="ARBA" id="ARBA00023315"/>
    </source>
</evidence>
<dbReference type="Gene3D" id="3.40.630.30">
    <property type="match status" value="1"/>
</dbReference>
<dbReference type="AlphaFoldDB" id="A0A5S3Q9B5"/>
<accession>A0A5S3Q9B5</accession>
<dbReference type="Proteomes" id="UP000310314">
    <property type="component" value="Unassembled WGS sequence"/>
</dbReference>
<dbReference type="Pfam" id="PF00583">
    <property type="entry name" value="Acetyltransf_1"/>
    <property type="match status" value="1"/>
</dbReference>
<dbReference type="CDD" id="cd04301">
    <property type="entry name" value="NAT_SF"/>
    <property type="match status" value="1"/>
</dbReference>
<comment type="caution">
    <text evidence="4">The sequence shown here is derived from an EMBL/GenBank/DDBJ whole genome shotgun (WGS) entry which is preliminary data.</text>
</comment>
<dbReference type="PROSITE" id="PS51186">
    <property type="entry name" value="GNAT"/>
    <property type="match status" value="1"/>
</dbReference>
<evidence type="ECO:0000256" key="1">
    <source>
        <dbReference type="ARBA" id="ARBA00022679"/>
    </source>
</evidence>
<evidence type="ECO:0000259" key="3">
    <source>
        <dbReference type="PROSITE" id="PS51186"/>
    </source>
</evidence>
<protein>
    <submittedName>
        <fullName evidence="4">GNAT family N-acetyltransferase</fullName>
    </submittedName>
</protein>
<organism evidence="4 5">
    <name type="scientific">Maribacter algarum</name>
    <name type="common">ex Zhang et al. 2020</name>
    <dbReference type="NCBI Taxonomy" id="2578118"/>
    <lineage>
        <taxon>Bacteria</taxon>
        <taxon>Pseudomonadati</taxon>
        <taxon>Bacteroidota</taxon>
        <taxon>Flavobacteriia</taxon>
        <taxon>Flavobacteriales</taxon>
        <taxon>Flavobacteriaceae</taxon>
        <taxon>Maribacter</taxon>
    </lineage>
</organism>